<accession>A0AAW0WU07</accession>
<dbReference type="SMART" id="SM00271">
    <property type="entry name" value="DnaJ"/>
    <property type="match status" value="1"/>
</dbReference>
<dbReference type="AlphaFoldDB" id="A0AAW0WU07"/>
<dbReference type="PROSITE" id="PS50076">
    <property type="entry name" value="DNAJ_2"/>
    <property type="match status" value="1"/>
</dbReference>
<feature type="transmembrane region" description="Helical" evidence="1">
    <location>
        <begin position="173"/>
        <end position="192"/>
    </location>
</feature>
<dbReference type="PANTHER" id="PTHR44873">
    <property type="entry name" value="DNAJ HOMOLOG SUBFAMILY C MEMBER 30, MITOCHONDRIAL"/>
    <property type="match status" value="1"/>
</dbReference>
<evidence type="ECO:0000313" key="3">
    <source>
        <dbReference type="EMBL" id="KAK8735780.1"/>
    </source>
</evidence>
<feature type="non-terminal residue" evidence="3">
    <location>
        <position position="1"/>
    </location>
</feature>
<evidence type="ECO:0000259" key="2">
    <source>
        <dbReference type="PROSITE" id="PS50076"/>
    </source>
</evidence>
<dbReference type="Proteomes" id="UP001445076">
    <property type="component" value="Unassembled WGS sequence"/>
</dbReference>
<dbReference type="CDD" id="cd06257">
    <property type="entry name" value="DnaJ"/>
    <property type="match status" value="1"/>
</dbReference>
<keyword evidence="1" id="KW-1133">Transmembrane helix</keyword>
<evidence type="ECO:0000256" key="1">
    <source>
        <dbReference type="SAM" id="Phobius"/>
    </source>
</evidence>
<name>A0AAW0WU07_CHEQU</name>
<dbReference type="PANTHER" id="PTHR44873:SF1">
    <property type="entry name" value="DNAJ HOMOLOG SUBFAMILY C MEMBER 30, MITOCHONDRIAL"/>
    <property type="match status" value="1"/>
</dbReference>
<protein>
    <recommendedName>
        <fullName evidence="2">J domain-containing protein</fullName>
    </recommendedName>
</protein>
<dbReference type="InterPro" id="IPR053025">
    <property type="entry name" value="Mito_ATP_Synthase-Asso"/>
</dbReference>
<keyword evidence="1" id="KW-0472">Membrane</keyword>
<reference evidence="3 4" key="1">
    <citation type="journal article" date="2024" name="BMC Genomics">
        <title>Genome assembly of redclaw crayfish (Cherax quadricarinatus) provides insights into its immune adaptation and hypoxia tolerance.</title>
        <authorList>
            <person name="Liu Z."/>
            <person name="Zheng J."/>
            <person name="Li H."/>
            <person name="Fang K."/>
            <person name="Wang S."/>
            <person name="He J."/>
            <person name="Zhou D."/>
            <person name="Weng S."/>
            <person name="Chi M."/>
            <person name="Gu Z."/>
            <person name="He J."/>
            <person name="Li F."/>
            <person name="Wang M."/>
        </authorList>
    </citation>
    <scope>NUCLEOTIDE SEQUENCE [LARGE SCALE GENOMIC DNA]</scope>
    <source>
        <strain evidence="3">ZL_2023a</strain>
    </source>
</reference>
<organism evidence="3 4">
    <name type="scientific">Cherax quadricarinatus</name>
    <name type="common">Australian red claw crayfish</name>
    <dbReference type="NCBI Taxonomy" id="27406"/>
    <lineage>
        <taxon>Eukaryota</taxon>
        <taxon>Metazoa</taxon>
        <taxon>Ecdysozoa</taxon>
        <taxon>Arthropoda</taxon>
        <taxon>Crustacea</taxon>
        <taxon>Multicrustacea</taxon>
        <taxon>Malacostraca</taxon>
        <taxon>Eumalacostraca</taxon>
        <taxon>Eucarida</taxon>
        <taxon>Decapoda</taxon>
        <taxon>Pleocyemata</taxon>
        <taxon>Astacidea</taxon>
        <taxon>Parastacoidea</taxon>
        <taxon>Parastacidae</taxon>
        <taxon>Cherax</taxon>
    </lineage>
</organism>
<dbReference type="PRINTS" id="PR00625">
    <property type="entry name" value="JDOMAIN"/>
</dbReference>
<comment type="caution">
    <text evidence="3">The sequence shown here is derived from an EMBL/GenBank/DDBJ whole genome shotgun (WGS) entry which is preliminary data.</text>
</comment>
<proteinExistence type="predicted"/>
<sequence length="205" mass="24116">KEKKNTEFVKNLIQLKAISGGGRHQERKNYYDILQLSPKATQAQVKKAYYNLSKTYHPDQYKGTEDASVKFREITEAYEVLGNFQKRKMYDKGFFNISPAATPAEAEQYAAKLYKSQRKKNSSPITMGHTPIFNFDEWSKAHYDFNRERREGAKIRHKIYQERKLARIERAKTDSVVALFLLGVIFYMLYMMRHNEYDTSKDKGK</sequence>
<dbReference type="EMBL" id="JARKIK010000046">
    <property type="protein sequence ID" value="KAK8735780.1"/>
    <property type="molecule type" value="Genomic_DNA"/>
</dbReference>
<dbReference type="Pfam" id="PF00226">
    <property type="entry name" value="DnaJ"/>
    <property type="match status" value="1"/>
</dbReference>
<dbReference type="SUPFAM" id="SSF46565">
    <property type="entry name" value="Chaperone J-domain"/>
    <property type="match status" value="1"/>
</dbReference>
<dbReference type="Gene3D" id="1.10.287.110">
    <property type="entry name" value="DnaJ domain"/>
    <property type="match status" value="1"/>
</dbReference>
<dbReference type="InterPro" id="IPR001623">
    <property type="entry name" value="DnaJ_domain"/>
</dbReference>
<evidence type="ECO:0000313" key="4">
    <source>
        <dbReference type="Proteomes" id="UP001445076"/>
    </source>
</evidence>
<dbReference type="InterPro" id="IPR018253">
    <property type="entry name" value="DnaJ_domain_CS"/>
</dbReference>
<keyword evidence="4" id="KW-1185">Reference proteome</keyword>
<feature type="domain" description="J" evidence="2">
    <location>
        <begin position="29"/>
        <end position="94"/>
    </location>
</feature>
<dbReference type="PROSITE" id="PS00636">
    <property type="entry name" value="DNAJ_1"/>
    <property type="match status" value="1"/>
</dbReference>
<keyword evidence="1" id="KW-0812">Transmembrane</keyword>
<gene>
    <name evidence="3" type="ORF">OTU49_005312</name>
</gene>
<dbReference type="InterPro" id="IPR036869">
    <property type="entry name" value="J_dom_sf"/>
</dbReference>